<feature type="region of interest" description="Disordered" evidence="4">
    <location>
        <begin position="272"/>
        <end position="308"/>
    </location>
</feature>
<dbReference type="Gene3D" id="1.25.40.10">
    <property type="entry name" value="Tetratricopeptide repeat domain"/>
    <property type="match status" value="1"/>
</dbReference>
<keyword evidence="6" id="KW-1185">Reference proteome</keyword>
<feature type="compositionally biased region" description="Basic and acidic residues" evidence="4">
    <location>
        <begin position="289"/>
        <end position="299"/>
    </location>
</feature>
<feature type="region of interest" description="Disordered" evidence="4">
    <location>
        <begin position="320"/>
        <end position="442"/>
    </location>
</feature>
<dbReference type="InterPro" id="IPR011990">
    <property type="entry name" value="TPR-like_helical_dom_sf"/>
</dbReference>
<dbReference type="EMBL" id="JBEFKJ010000003">
    <property type="protein sequence ID" value="KAL2047334.1"/>
    <property type="molecule type" value="Genomic_DNA"/>
</dbReference>
<accession>A0ABR4AP71</accession>
<keyword evidence="1 3" id="KW-0802">TPR repeat</keyword>
<comment type="similarity">
    <text evidence="2">Belongs to the APC3/CDC27 family.</text>
</comment>
<dbReference type="PANTHER" id="PTHR12558">
    <property type="entry name" value="CELL DIVISION CYCLE 16,23,27"/>
    <property type="match status" value="1"/>
</dbReference>
<dbReference type="PANTHER" id="PTHR12558:SF13">
    <property type="entry name" value="CELL DIVISION CYCLE PROTEIN 27 HOMOLOG"/>
    <property type="match status" value="1"/>
</dbReference>
<evidence type="ECO:0000256" key="3">
    <source>
        <dbReference type="PROSITE-ProRule" id="PRU00339"/>
    </source>
</evidence>
<dbReference type="SUPFAM" id="SSF48452">
    <property type="entry name" value="TPR-like"/>
    <property type="match status" value="1"/>
</dbReference>
<protein>
    <recommendedName>
        <fullName evidence="7">TPR-like protein</fullName>
    </recommendedName>
</protein>
<dbReference type="Pfam" id="PF12895">
    <property type="entry name" value="ANAPC3"/>
    <property type="match status" value="1"/>
</dbReference>
<proteinExistence type="inferred from homology"/>
<organism evidence="5 6">
    <name type="scientific">Stereocaulon virgatum</name>
    <dbReference type="NCBI Taxonomy" id="373712"/>
    <lineage>
        <taxon>Eukaryota</taxon>
        <taxon>Fungi</taxon>
        <taxon>Dikarya</taxon>
        <taxon>Ascomycota</taxon>
        <taxon>Pezizomycotina</taxon>
        <taxon>Lecanoromycetes</taxon>
        <taxon>OSLEUM clade</taxon>
        <taxon>Lecanoromycetidae</taxon>
        <taxon>Lecanorales</taxon>
        <taxon>Lecanorineae</taxon>
        <taxon>Stereocaulaceae</taxon>
        <taxon>Stereocaulon</taxon>
    </lineage>
</organism>
<evidence type="ECO:0000256" key="4">
    <source>
        <dbReference type="SAM" id="MobiDB-lite"/>
    </source>
</evidence>
<evidence type="ECO:0000256" key="1">
    <source>
        <dbReference type="ARBA" id="ARBA00022803"/>
    </source>
</evidence>
<feature type="compositionally biased region" description="Basic and acidic residues" evidence="4">
    <location>
        <begin position="423"/>
        <end position="435"/>
    </location>
</feature>
<feature type="repeat" description="TPR" evidence="3">
    <location>
        <begin position="127"/>
        <end position="160"/>
    </location>
</feature>
<evidence type="ECO:0000313" key="6">
    <source>
        <dbReference type="Proteomes" id="UP001590950"/>
    </source>
</evidence>
<evidence type="ECO:0000313" key="5">
    <source>
        <dbReference type="EMBL" id="KAL2047334.1"/>
    </source>
</evidence>
<evidence type="ECO:0008006" key="7">
    <source>
        <dbReference type="Google" id="ProtNLM"/>
    </source>
</evidence>
<gene>
    <name evidence="5" type="ORF">N7G274_001355</name>
</gene>
<dbReference type="PROSITE" id="PS50005">
    <property type="entry name" value="TPR"/>
    <property type="match status" value="1"/>
</dbReference>
<name>A0ABR4AP71_9LECA</name>
<dbReference type="InterPro" id="IPR019734">
    <property type="entry name" value="TPR_rpt"/>
</dbReference>
<sequence>MAPANPHIISQLRQLIYYHLDCNLLRNALFLAGRLHAYEPRSSEATYLLALCHLRLGQLKAAYDSSRNSGSRGTHLGCSYVFGQACLGLERYVEGVTAIDRSRGLWSSRNSWGKHTDTRRQHLPDASAVLCLQGKLWQAHGDTNKAIECFAESLKLNPFMWDAFLGLCDLGVNVRMANIFKMTPEMMALLSTSSNEETPLGILDESPPTNALAQSQVNVNAQLPSTNDPFSISKNRINGDVRGAGSLALFDRFNSKRAAVVSKDEIVRPDVHILDTPTGPPGDAEDPIFTDKDAGEHGPTEPPKAPMRKVRALPGLGMDFNVDAPPKMASNPVARSKSGSRDESGELDSITVSRSSTISTGGHELKRTVSGKVPQTTSGNPRSEVAEAAIDPGAPQRRSVRLYNSMKTQTTKFAASTGSIGAREGRGAQEGESNGHKRPQYK</sequence>
<reference evidence="5 6" key="1">
    <citation type="submission" date="2024-09" db="EMBL/GenBank/DDBJ databases">
        <title>Rethinking Asexuality: The Enigmatic Case of Functional Sexual Genes in Lepraria (Stereocaulaceae).</title>
        <authorList>
            <person name="Doellman M."/>
            <person name="Sun Y."/>
            <person name="Barcenas-Pena A."/>
            <person name="Lumbsch H.T."/>
            <person name="Grewe F."/>
        </authorList>
    </citation>
    <scope>NUCLEOTIDE SEQUENCE [LARGE SCALE GENOMIC DNA]</scope>
    <source>
        <strain evidence="5 6">Mercado 3170</strain>
    </source>
</reference>
<comment type="caution">
    <text evidence="5">The sequence shown here is derived from an EMBL/GenBank/DDBJ whole genome shotgun (WGS) entry which is preliminary data.</text>
</comment>
<feature type="compositionally biased region" description="Polar residues" evidence="4">
    <location>
        <begin position="405"/>
        <end position="419"/>
    </location>
</feature>
<dbReference type="Proteomes" id="UP001590950">
    <property type="component" value="Unassembled WGS sequence"/>
</dbReference>
<feature type="compositionally biased region" description="Low complexity" evidence="4">
    <location>
        <begin position="349"/>
        <end position="360"/>
    </location>
</feature>
<evidence type="ECO:0000256" key="2">
    <source>
        <dbReference type="ARBA" id="ARBA00038210"/>
    </source>
</evidence>